<dbReference type="AlphaFoldDB" id="A0A1Q9DCZ3"/>
<feature type="region of interest" description="Disordered" evidence="1">
    <location>
        <begin position="1"/>
        <end position="57"/>
    </location>
</feature>
<comment type="caution">
    <text evidence="2">The sequence shown here is derived from an EMBL/GenBank/DDBJ whole genome shotgun (WGS) entry which is preliminary data.</text>
</comment>
<evidence type="ECO:0000313" key="3">
    <source>
        <dbReference type="Proteomes" id="UP000186817"/>
    </source>
</evidence>
<name>A0A1Q9DCZ3_SYMMI</name>
<feature type="region of interest" description="Disordered" evidence="1">
    <location>
        <begin position="74"/>
        <end position="101"/>
    </location>
</feature>
<dbReference type="EMBL" id="LSRX01000598">
    <property type="protein sequence ID" value="OLP92975.1"/>
    <property type="molecule type" value="Genomic_DNA"/>
</dbReference>
<sequence>MMGNSMPTEESGAPRVPEQSGTPMVPEESGAPSVPEQSGMAMVPEESGTTSVPEGAGVSTVQDVGTASVPEGAGVAVGQERSESEADSVLGHSPSYADHVQGGSRYSVRACISASRYSVRTCISACGCGGEAEERLLRQLFMKEQERPSNVEDMYDSLSQALTIRDRSFLTRVSLGQGASSRYLPGGSSSVYGLNRLERPEEMLAPTPFQPKLPMYPEPEQRPKLMVDASTTTDNAADQWSEWLRSARQGRSLREWGILAEDLVMAIKYLSEAHPVVTNGRWSNAGRRKAQPPNVLGMLGYLKEALRCVDNFDKAPSGYRGLIFGPTALVFERPASSTQADEAESWKYITASMAVRVQRLVDAKRRKAQAVSEHTAVFLQTAKSAPRPRPRLSPERGAERVVQSPTTPAESGASSGSDSSEVSGVSGESQLEGEGVVEAIGVIRSCQDKGESLWTPGVVCRLFETPELPPNVFPEVTKAMEEQAGSAGHVAAPDAAAASTDVAAGAAVVPPTPRTEAKSLSSLPSVIFRPGRLIQKTLMIEAADGSSVPAPPAIPTRHPLPQPPPAPLNQGSPNLGQTRAEREFVLPKPTSVAQSSSEAQFEDYESVVEAARAAVESASQQL</sequence>
<feature type="region of interest" description="Disordered" evidence="1">
    <location>
        <begin position="545"/>
        <end position="601"/>
    </location>
</feature>
<evidence type="ECO:0000313" key="2">
    <source>
        <dbReference type="EMBL" id="OLP92975.1"/>
    </source>
</evidence>
<dbReference type="Proteomes" id="UP000186817">
    <property type="component" value="Unassembled WGS sequence"/>
</dbReference>
<feature type="compositionally biased region" description="Pro residues" evidence="1">
    <location>
        <begin position="549"/>
        <end position="567"/>
    </location>
</feature>
<gene>
    <name evidence="2" type="ORF">AK812_SmicGene25163</name>
</gene>
<feature type="region of interest" description="Disordered" evidence="1">
    <location>
        <begin position="379"/>
        <end position="431"/>
    </location>
</feature>
<reference evidence="2 3" key="1">
    <citation type="submission" date="2016-02" db="EMBL/GenBank/DDBJ databases">
        <title>Genome analysis of coral dinoflagellate symbionts highlights evolutionary adaptations to a symbiotic lifestyle.</title>
        <authorList>
            <person name="Aranda M."/>
            <person name="Li Y."/>
            <person name="Liew Y.J."/>
            <person name="Baumgarten S."/>
            <person name="Simakov O."/>
            <person name="Wilson M."/>
            <person name="Piel J."/>
            <person name="Ashoor H."/>
            <person name="Bougouffa S."/>
            <person name="Bajic V.B."/>
            <person name="Ryu T."/>
            <person name="Ravasi T."/>
            <person name="Bayer T."/>
            <person name="Micklem G."/>
            <person name="Kim H."/>
            <person name="Bhak J."/>
            <person name="Lajeunesse T.C."/>
            <person name="Voolstra C.R."/>
        </authorList>
    </citation>
    <scope>NUCLEOTIDE SEQUENCE [LARGE SCALE GENOMIC DNA]</scope>
    <source>
        <strain evidence="2 3">CCMP2467</strain>
    </source>
</reference>
<proteinExistence type="predicted"/>
<dbReference type="OrthoDB" id="10298947at2759"/>
<organism evidence="2 3">
    <name type="scientific">Symbiodinium microadriaticum</name>
    <name type="common">Dinoflagellate</name>
    <name type="synonym">Zooxanthella microadriatica</name>
    <dbReference type="NCBI Taxonomy" id="2951"/>
    <lineage>
        <taxon>Eukaryota</taxon>
        <taxon>Sar</taxon>
        <taxon>Alveolata</taxon>
        <taxon>Dinophyceae</taxon>
        <taxon>Suessiales</taxon>
        <taxon>Symbiodiniaceae</taxon>
        <taxon>Symbiodinium</taxon>
    </lineage>
</organism>
<feature type="compositionally biased region" description="Low complexity" evidence="1">
    <location>
        <begin position="410"/>
        <end position="431"/>
    </location>
</feature>
<keyword evidence="3" id="KW-1185">Reference proteome</keyword>
<evidence type="ECO:0000256" key="1">
    <source>
        <dbReference type="SAM" id="MobiDB-lite"/>
    </source>
</evidence>
<accession>A0A1Q9DCZ3</accession>
<protein>
    <submittedName>
        <fullName evidence="2">Uncharacterized protein</fullName>
    </submittedName>
</protein>